<gene>
    <name evidence="5" type="ORF">BO222_10665</name>
</gene>
<dbReference type="PANTHER" id="PTHR48097:SF5">
    <property type="entry name" value="LOW SPECIFICITY L-THREONINE ALDOLASE"/>
    <property type="match status" value="1"/>
</dbReference>
<dbReference type="GO" id="GO:0006520">
    <property type="term" value="P:amino acid metabolic process"/>
    <property type="evidence" value="ECO:0007669"/>
    <property type="project" value="InterPro"/>
</dbReference>
<dbReference type="InterPro" id="IPR015422">
    <property type="entry name" value="PyrdxlP-dep_Trfase_small"/>
</dbReference>
<evidence type="ECO:0000313" key="5">
    <source>
        <dbReference type="EMBL" id="OLU37468.1"/>
    </source>
</evidence>
<proteinExistence type="inferred from homology"/>
<comment type="cofactor">
    <cofactor evidence="1">
        <name>pyridoxal 5'-phosphate</name>
        <dbReference type="ChEBI" id="CHEBI:597326"/>
    </cofactor>
</comment>
<dbReference type="OrthoDB" id="9774495at2"/>
<dbReference type="PANTHER" id="PTHR48097">
    <property type="entry name" value="L-THREONINE ALDOLASE-RELATED"/>
    <property type="match status" value="1"/>
</dbReference>
<reference evidence="5 6" key="1">
    <citation type="submission" date="2016-11" db="EMBL/GenBank/DDBJ databases">
        <title>Description of two novel members of the family Erysipelotrichaceae: Ileibacterium lipovorans gen. nov., sp. nov. and Dubosiella newyorkensis, gen. nov., sp. nov.</title>
        <authorList>
            <person name="Cox L.M."/>
            <person name="Sohn J."/>
            <person name="Tyrrell K.L."/>
            <person name="Citron D.M."/>
            <person name="Lawson P.A."/>
            <person name="Patel N.B."/>
            <person name="Iizumi T."/>
            <person name="Perez-Perez G.I."/>
            <person name="Goldstein E.J."/>
            <person name="Blaser M.J."/>
        </authorList>
    </citation>
    <scope>NUCLEOTIDE SEQUENCE [LARGE SCALE GENOMIC DNA]</scope>
    <source>
        <strain evidence="5 6">NYU-BL-A3</strain>
    </source>
</reference>
<keyword evidence="3" id="KW-0663">Pyridoxal phosphate</keyword>
<organism evidence="5 6">
    <name type="scientific">Ileibacterium valens</name>
    <dbReference type="NCBI Taxonomy" id="1862668"/>
    <lineage>
        <taxon>Bacteria</taxon>
        <taxon>Bacillati</taxon>
        <taxon>Bacillota</taxon>
        <taxon>Erysipelotrichia</taxon>
        <taxon>Erysipelotrichales</taxon>
        <taxon>Erysipelotrichaceae</taxon>
        <taxon>Ileibacterium</taxon>
    </lineage>
</organism>
<dbReference type="InterPro" id="IPR015424">
    <property type="entry name" value="PyrdxlP-dep_Trfase"/>
</dbReference>
<dbReference type="GO" id="GO:0016829">
    <property type="term" value="F:lyase activity"/>
    <property type="evidence" value="ECO:0007669"/>
    <property type="project" value="InterPro"/>
</dbReference>
<evidence type="ECO:0000256" key="1">
    <source>
        <dbReference type="ARBA" id="ARBA00001933"/>
    </source>
</evidence>
<dbReference type="SUPFAM" id="SSF53383">
    <property type="entry name" value="PLP-dependent transferases"/>
    <property type="match status" value="1"/>
</dbReference>
<evidence type="ECO:0000256" key="3">
    <source>
        <dbReference type="ARBA" id="ARBA00022898"/>
    </source>
</evidence>
<dbReference type="Gene3D" id="3.90.1150.10">
    <property type="entry name" value="Aspartate Aminotransferase, domain 1"/>
    <property type="match status" value="1"/>
</dbReference>
<dbReference type="Pfam" id="PF01212">
    <property type="entry name" value="Beta_elim_lyase"/>
    <property type="match status" value="1"/>
</dbReference>
<dbReference type="InterPro" id="IPR001597">
    <property type="entry name" value="ArAA_b-elim_lyase/Thr_aldolase"/>
</dbReference>
<accession>A0A1U7NDP9</accession>
<name>A0A1U7NDP9_9FIRM</name>
<dbReference type="EMBL" id="MPJW01000200">
    <property type="protein sequence ID" value="OLU37468.1"/>
    <property type="molecule type" value="Genomic_DNA"/>
</dbReference>
<comment type="similarity">
    <text evidence="2">Belongs to the threonine aldolase family.</text>
</comment>
<dbReference type="Proteomes" id="UP000186341">
    <property type="component" value="Unassembled WGS sequence"/>
</dbReference>
<dbReference type="GeneID" id="82203612"/>
<dbReference type="InterPro" id="IPR015421">
    <property type="entry name" value="PyrdxlP-dep_Trfase_major"/>
</dbReference>
<evidence type="ECO:0000259" key="4">
    <source>
        <dbReference type="Pfam" id="PF01212"/>
    </source>
</evidence>
<feature type="domain" description="Aromatic amino acid beta-eliminating lyase/threonine aldolase" evidence="4">
    <location>
        <begin position="54"/>
        <end position="291"/>
    </location>
</feature>
<keyword evidence="6" id="KW-1185">Reference proteome</keyword>
<evidence type="ECO:0000313" key="6">
    <source>
        <dbReference type="Proteomes" id="UP000186341"/>
    </source>
</evidence>
<dbReference type="RefSeq" id="WP_075820800.1">
    <property type="nucleotide sequence ID" value="NZ_CAOUMU010000007.1"/>
</dbReference>
<comment type="caution">
    <text evidence="5">The sequence shown here is derived from an EMBL/GenBank/DDBJ whole genome shotgun (WGS) entry which is preliminary data.</text>
</comment>
<evidence type="ECO:0000256" key="2">
    <source>
        <dbReference type="ARBA" id="ARBA00006966"/>
    </source>
</evidence>
<dbReference type="Gene3D" id="3.40.640.10">
    <property type="entry name" value="Type I PLP-dependent aspartate aminotransferase-like (Major domain)"/>
    <property type="match status" value="1"/>
</dbReference>
<protein>
    <recommendedName>
        <fullName evidence="4">Aromatic amino acid beta-eliminating lyase/threonine aldolase domain-containing protein</fullName>
    </recommendedName>
</protein>
<dbReference type="AlphaFoldDB" id="A0A1U7NDP9"/>
<sequence>MIFFRNDYGEGCVDSIMQLLIKSNEESHPGYGCDEYSKRAAEIIQSKLPDTPSDIHFIVSGTLANLTMIRHCLRPYEVVLAADTAHIVVHEAGAIEAIGHKVFTIPNSNGKITPSSLERAYLRIIEDTTIFQVPRLVYISNSTELGTVYTRNELEKLSEICKKFDMYLMMDGARLGPALMSGVDYSLNDIARWCDIFDIGGTKNGGLFGEAIVITNPDLKPYFRYVQKQSGAIMAKGWLIALQFIGLFENDDFYKCAKHANELAKQIQDSAIELGYPMYMRSTTNQIFIVLNQIQYKYLKERIDFEIWGTWGNDTVIRLCTSWHTSQEEVDYLKVYMKEAMDQYVLSVQTEEEKEVSSEEKE</sequence>